<dbReference type="Proteomes" id="UP000692954">
    <property type="component" value="Unassembled WGS sequence"/>
</dbReference>
<keyword evidence="2" id="KW-1185">Reference proteome</keyword>
<gene>
    <name evidence="1" type="ORF">PSON_ATCC_30995.1.T0890211</name>
</gene>
<evidence type="ECO:0000313" key="2">
    <source>
        <dbReference type="Proteomes" id="UP000692954"/>
    </source>
</evidence>
<protein>
    <submittedName>
        <fullName evidence="1">Uncharacterized protein</fullName>
    </submittedName>
</protein>
<dbReference type="OrthoDB" id="295003at2759"/>
<dbReference type="EMBL" id="CAJJDN010000089">
    <property type="protein sequence ID" value="CAD8107802.1"/>
    <property type="molecule type" value="Genomic_DNA"/>
</dbReference>
<accession>A0A8S1PXK5</accession>
<dbReference type="AlphaFoldDB" id="A0A8S1PXK5"/>
<sequence>MNHPKTYFTTPLSNLAKVTTNTQGDEWDEEDEVQTQNSPLKIIQSCLSKTIVEDFKIKPNCVRLKKKDWKDQFIWL</sequence>
<name>A0A8S1PXK5_9CILI</name>
<organism evidence="1 2">
    <name type="scientific">Paramecium sonneborni</name>
    <dbReference type="NCBI Taxonomy" id="65129"/>
    <lineage>
        <taxon>Eukaryota</taxon>
        <taxon>Sar</taxon>
        <taxon>Alveolata</taxon>
        <taxon>Ciliophora</taxon>
        <taxon>Intramacronucleata</taxon>
        <taxon>Oligohymenophorea</taxon>
        <taxon>Peniculida</taxon>
        <taxon>Parameciidae</taxon>
        <taxon>Paramecium</taxon>
    </lineage>
</organism>
<proteinExistence type="predicted"/>
<comment type="caution">
    <text evidence="1">The sequence shown here is derived from an EMBL/GenBank/DDBJ whole genome shotgun (WGS) entry which is preliminary data.</text>
</comment>
<evidence type="ECO:0000313" key="1">
    <source>
        <dbReference type="EMBL" id="CAD8107802.1"/>
    </source>
</evidence>
<reference evidence="1" key="1">
    <citation type="submission" date="2021-01" db="EMBL/GenBank/DDBJ databases">
        <authorList>
            <consortium name="Genoscope - CEA"/>
            <person name="William W."/>
        </authorList>
    </citation>
    <scope>NUCLEOTIDE SEQUENCE</scope>
</reference>